<sequence length="105" mass="11467">MPYHTEHLAARLKAARKRKGFSQRALSARTGLPQAQISKIESAKVDLRLSSLVELARALELELMLVPRKAMPAVQAVIRSTEGESPGRDSAGVRPAYTLEDDDDG</sequence>
<keyword evidence="4" id="KW-1185">Reference proteome</keyword>
<evidence type="ECO:0000259" key="2">
    <source>
        <dbReference type="PROSITE" id="PS50943"/>
    </source>
</evidence>
<dbReference type="OrthoDB" id="9798961at2"/>
<dbReference type="RefSeq" id="WP_109678912.1">
    <property type="nucleotide sequence ID" value="NZ_CP086615.1"/>
</dbReference>
<dbReference type="Gene3D" id="1.10.260.40">
    <property type="entry name" value="lambda repressor-like DNA-binding domains"/>
    <property type="match status" value="1"/>
</dbReference>
<dbReference type="SMART" id="SM00530">
    <property type="entry name" value="HTH_XRE"/>
    <property type="match status" value="1"/>
</dbReference>
<reference evidence="3 4" key="1">
    <citation type="submission" date="2018-05" db="EMBL/GenBank/DDBJ databases">
        <title>Spiribacter halobius sp. nov., a moderately halophilic bacterium isolated from marine solar saltern.</title>
        <authorList>
            <person name="Zheng W.-S."/>
            <person name="Lu D.-C."/>
            <person name="Du Z.-J."/>
        </authorList>
    </citation>
    <scope>NUCLEOTIDE SEQUENCE [LARGE SCALE GENOMIC DNA]</scope>
    <source>
        <strain evidence="3 4">E85</strain>
    </source>
</reference>
<protein>
    <submittedName>
        <fullName evidence="3">XRE family transcriptional regulator</fullName>
    </submittedName>
</protein>
<dbReference type="SUPFAM" id="SSF47413">
    <property type="entry name" value="lambda repressor-like DNA-binding domains"/>
    <property type="match status" value="1"/>
</dbReference>
<proteinExistence type="predicted"/>
<dbReference type="Proteomes" id="UP000245474">
    <property type="component" value="Unassembled WGS sequence"/>
</dbReference>
<dbReference type="PROSITE" id="PS50943">
    <property type="entry name" value="HTH_CROC1"/>
    <property type="match status" value="1"/>
</dbReference>
<dbReference type="AlphaFoldDB" id="A0A2U2N0Y9"/>
<dbReference type="GO" id="GO:0003677">
    <property type="term" value="F:DNA binding"/>
    <property type="evidence" value="ECO:0007669"/>
    <property type="project" value="InterPro"/>
</dbReference>
<evidence type="ECO:0000313" key="3">
    <source>
        <dbReference type="EMBL" id="PWG62713.1"/>
    </source>
</evidence>
<comment type="caution">
    <text evidence="3">The sequence shown here is derived from an EMBL/GenBank/DDBJ whole genome shotgun (WGS) entry which is preliminary data.</text>
</comment>
<evidence type="ECO:0000256" key="1">
    <source>
        <dbReference type="SAM" id="MobiDB-lite"/>
    </source>
</evidence>
<accession>A0A2U2N0Y9</accession>
<dbReference type="InterPro" id="IPR001387">
    <property type="entry name" value="Cro/C1-type_HTH"/>
</dbReference>
<dbReference type="InterPro" id="IPR010982">
    <property type="entry name" value="Lambda_DNA-bd_dom_sf"/>
</dbReference>
<gene>
    <name evidence="3" type="ORF">DEM34_11230</name>
</gene>
<evidence type="ECO:0000313" key="4">
    <source>
        <dbReference type="Proteomes" id="UP000245474"/>
    </source>
</evidence>
<feature type="domain" description="HTH cro/C1-type" evidence="2">
    <location>
        <begin position="12"/>
        <end position="66"/>
    </location>
</feature>
<organism evidence="3 4">
    <name type="scientific">Sediminicurvatus halobius</name>
    <dbReference type="NCBI Taxonomy" id="2182432"/>
    <lineage>
        <taxon>Bacteria</taxon>
        <taxon>Pseudomonadati</taxon>
        <taxon>Pseudomonadota</taxon>
        <taxon>Gammaproteobacteria</taxon>
        <taxon>Chromatiales</taxon>
        <taxon>Ectothiorhodospiraceae</taxon>
        <taxon>Sediminicurvatus</taxon>
    </lineage>
</organism>
<dbReference type="CDD" id="cd00093">
    <property type="entry name" value="HTH_XRE"/>
    <property type="match status" value="1"/>
</dbReference>
<name>A0A2U2N0Y9_9GAMM</name>
<dbReference type="Pfam" id="PF01381">
    <property type="entry name" value="HTH_3"/>
    <property type="match status" value="1"/>
</dbReference>
<feature type="region of interest" description="Disordered" evidence="1">
    <location>
        <begin position="79"/>
        <end position="105"/>
    </location>
</feature>
<dbReference type="EMBL" id="QFFI01000016">
    <property type="protein sequence ID" value="PWG62713.1"/>
    <property type="molecule type" value="Genomic_DNA"/>
</dbReference>